<evidence type="ECO:0000256" key="4">
    <source>
        <dbReference type="ARBA" id="ARBA00023123"/>
    </source>
</evidence>
<sequence>MSARPPALQEQAHHVGSLVWAPDRVITDAMGHKKTAGWVKGRVIAQKRNAAGETILDVETEKGARQVLTPAECPLQNERDDTVDDLVKSDFLHEPGLLHTLRVRYTLDMIYTYSGNILIAANPHKRLKSLYGGRMMTQYRGIPLGELSPHAYAIAEQAFNAMMIDEQKQAILISGESGAGKTESAKMVMQYLAHRTAPLQSQGTKPQLKSQHSQMLAMEDMNKQAPIEEQVLESNPLLEAFGNAKTVRNDNSSRFGKFVEIDFDGAGRVSGASINTYLLERSRVVSVNAPERSYHIFYQLCAGATPEQQEAYRLEQGAAGFRYLNQSSNSAAPCYTLKDVDDGEGLRSTLDAMSIVGISEAEREAVLRTVAAVLHLGNITFVSAPDEGSALSDCSAKEALAAVADLLQVKDEALLHALTTRSIETVGEQIVKRLDAAAANASRDALAKNLYARLFDWLVAAINRKISALGSGQRSKRSIGILDIYGFESFKENSFEQLCINLANERLQQQFNQHVFKGEQEEYAREGIDWSYVEFIDNQECLDVLEGSQESPSLAVFPLIDEACRLPRATYQDLAHTLRTRLVEHTRFVAPKRPQHAFGVEHYAGRVTYSAEYLLEKNKDFVIAEHVSLLRSSRADFIQELFAESEAEAAEASALAANSRIRRGSKSAYKLNSVGAQFRKQLQGLMGTLVQCQPHFIRCIKPNPASQPGQLDPEYVLEQLRAGGVLEAVRIACAGFPTRKLFRPFVQRYAILLANGRGAYQPLDTDCMEQRELAETVRKLLQAAKLDGWQIGKTRVFLRAGQLAQLEGARGRRLTASALIIQAAFRGLQARRMLREARQAATLIASAWRGFVGRRTARQQRRDSAATRIAARWRGHRQRKVFLAHRRTTAAVKIQAAMRGHLTRCSFRKATELGKRQAARTALNARRSAAAVTIQKHTRRRIATKKVAAVRKEAAKWQEMEETRVFLETQVAQSRFAKQQEATRADSLAAQVARLQSQLAAAQLDVQTAREQAALAAIEGPAVRETVDAGRVAELEAAQAAAQGALLAEMDLLRRQKAAAEEQARRLETQVGELASVLRSSREEVAAQVAAATAKDRENSQLWEQVRSAAEEYHAEFAAKESTIATLTAEAESARSHMQAEIDKLRSDMEAEVASVKAAMQRRVEEAVAETEAKAGGLRDAREKNVHFSARVVALNARAAQQQKDLRSLTAINAALTQELEELRAHRSRPGDGPQLENGAKGMADAETPPKQRMSGWRGDLQTAVSSTPANDWAGLSQEQEALLGSLQGGAVARRLPILQIQHGPSASDSIGMPVAAWLLGECLLHWAVRWRAPEVDTAALRLRDSILTSAETEGLTYQAYWLSTTLALGAFLKVRSIGKRDCGNLFKLGDDMIQFGGLHALLAASVADMLPVKVGLLLSDDAKRQSRAATARRQASGAMPYDDVPGGPAKSFEGLMNSPWKGLLGGLSNVLETLRGEGAPPPACRAVVHAALRYVDAELLNALMLRRDACSISAVKALQSGLADIRSWVSYMGVGWCGEVADAEAALEHSTQAVRYLLVGKDDCVRKATKGFDITPDLRRMCSSLTLQQIYKLTEHHHDDWITGSQTTDTIVLLQTLKRVVDSTGSADDVNLTPQRPSANGNFGTPSGGAFATPSSVASQHSLEDEETLLLDPQAAFVLPRKLLTDAARYFVQAPRAFHSAAPGVSLLDRIEMCCRSDVQLPRQLRDRSEFSFLKASQAA</sequence>
<dbReference type="PROSITE" id="PS50096">
    <property type="entry name" value="IQ"/>
    <property type="match status" value="4"/>
</dbReference>
<dbReference type="PROSITE" id="PS51126">
    <property type="entry name" value="DILUTE"/>
    <property type="match status" value="1"/>
</dbReference>
<evidence type="ECO:0000256" key="8">
    <source>
        <dbReference type="SAM" id="Coils"/>
    </source>
</evidence>
<dbReference type="FunFam" id="1.10.10.820:FF:000001">
    <property type="entry name" value="Myosin heavy chain"/>
    <property type="match status" value="1"/>
</dbReference>
<evidence type="ECO:0000256" key="7">
    <source>
        <dbReference type="PROSITE-ProRule" id="PRU00782"/>
    </source>
</evidence>
<evidence type="ECO:0000259" key="10">
    <source>
        <dbReference type="PROSITE" id="PS51126"/>
    </source>
</evidence>
<name>A0AAV1I901_9CHLO</name>
<feature type="coiled-coil region" evidence="8">
    <location>
        <begin position="978"/>
        <end position="1012"/>
    </location>
</feature>
<dbReference type="Gene3D" id="3.40.850.10">
    <property type="entry name" value="Kinesin motor domain"/>
    <property type="match status" value="1"/>
</dbReference>
<dbReference type="EMBL" id="CAUYUE010000007">
    <property type="protein sequence ID" value="CAK0782775.1"/>
    <property type="molecule type" value="Genomic_DNA"/>
</dbReference>
<dbReference type="GO" id="GO:0016459">
    <property type="term" value="C:myosin complex"/>
    <property type="evidence" value="ECO:0007669"/>
    <property type="project" value="UniProtKB-KW"/>
</dbReference>
<evidence type="ECO:0000256" key="2">
    <source>
        <dbReference type="ARBA" id="ARBA00022840"/>
    </source>
</evidence>
<dbReference type="InterPro" id="IPR000048">
    <property type="entry name" value="IQ_motif_EF-hand-BS"/>
</dbReference>
<dbReference type="GO" id="GO:0005524">
    <property type="term" value="F:ATP binding"/>
    <property type="evidence" value="ECO:0007669"/>
    <property type="project" value="UniProtKB-UniRule"/>
</dbReference>
<dbReference type="PRINTS" id="PR00193">
    <property type="entry name" value="MYOSINHEAVY"/>
</dbReference>
<evidence type="ECO:0000313" key="12">
    <source>
        <dbReference type="EMBL" id="CAK0782775.1"/>
    </source>
</evidence>
<feature type="region of interest" description="Actin-binding" evidence="7">
    <location>
        <begin position="682"/>
        <end position="704"/>
    </location>
</feature>
<dbReference type="GO" id="GO:0000146">
    <property type="term" value="F:microfilament motor activity"/>
    <property type="evidence" value="ECO:0007669"/>
    <property type="project" value="TreeGrafter"/>
</dbReference>
<dbReference type="PANTHER" id="PTHR13140">
    <property type="entry name" value="MYOSIN"/>
    <property type="match status" value="1"/>
</dbReference>
<dbReference type="GO" id="GO:0005737">
    <property type="term" value="C:cytoplasm"/>
    <property type="evidence" value="ECO:0007669"/>
    <property type="project" value="TreeGrafter"/>
</dbReference>
<dbReference type="Gene3D" id="1.20.5.190">
    <property type="match status" value="2"/>
</dbReference>
<dbReference type="SMART" id="SM00015">
    <property type="entry name" value="IQ"/>
    <property type="match status" value="5"/>
</dbReference>
<dbReference type="GO" id="GO:0007015">
    <property type="term" value="P:actin filament organization"/>
    <property type="evidence" value="ECO:0007669"/>
    <property type="project" value="TreeGrafter"/>
</dbReference>
<dbReference type="InterPro" id="IPR001609">
    <property type="entry name" value="Myosin_head_motor_dom-like"/>
</dbReference>
<evidence type="ECO:0000256" key="5">
    <source>
        <dbReference type="ARBA" id="ARBA00023175"/>
    </source>
</evidence>
<dbReference type="GO" id="GO:0051015">
    <property type="term" value="F:actin filament binding"/>
    <property type="evidence" value="ECO:0007669"/>
    <property type="project" value="TreeGrafter"/>
</dbReference>
<reference evidence="12 13" key="1">
    <citation type="submission" date="2023-10" db="EMBL/GenBank/DDBJ databases">
        <authorList>
            <person name="Maclean D."/>
            <person name="Macfadyen A."/>
        </authorList>
    </citation>
    <scope>NUCLEOTIDE SEQUENCE [LARGE SCALE GENOMIC DNA]</scope>
</reference>
<proteinExistence type="inferred from homology"/>
<feature type="region of interest" description="Disordered" evidence="9">
    <location>
        <begin position="1225"/>
        <end position="1256"/>
    </location>
</feature>
<dbReference type="Gene3D" id="1.20.58.530">
    <property type="match status" value="1"/>
</dbReference>
<dbReference type="Pfam" id="PF01843">
    <property type="entry name" value="DIL"/>
    <property type="match status" value="1"/>
</dbReference>
<evidence type="ECO:0000259" key="11">
    <source>
        <dbReference type="PROSITE" id="PS51456"/>
    </source>
</evidence>
<protein>
    <submittedName>
        <fullName evidence="12">Uncharacterized protein</fullName>
    </submittedName>
</protein>
<comment type="similarity">
    <text evidence="7">Belongs to the TRAFAC class myosin-kinesin ATPase superfamily. Myosin family.</text>
</comment>
<dbReference type="InterPro" id="IPR002710">
    <property type="entry name" value="Dilute_dom"/>
</dbReference>
<keyword evidence="13" id="KW-1185">Reference proteome</keyword>
<dbReference type="GO" id="GO:0030048">
    <property type="term" value="P:actin filament-based movement"/>
    <property type="evidence" value="ECO:0007669"/>
    <property type="project" value="UniProtKB-ARBA"/>
</dbReference>
<organism evidence="12 13">
    <name type="scientific">Coccomyxa viridis</name>
    <dbReference type="NCBI Taxonomy" id="1274662"/>
    <lineage>
        <taxon>Eukaryota</taxon>
        <taxon>Viridiplantae</taxon>
        <taxon>Chlorophyta</taxon>
        <taxon>core chlorophytes</taxon>
        <taxon>Trebouxiophyceae</taxon>
        <taxon>Trebouxiophyceae incertae sedis</taxon>
        <taxon>Coccomyxaceae</taxon>
        <taxon>Coccomyxa</taxon>
    </lineage>
</organism>
<keyword evidence="2 7" id="KW-0067">ATP-binding</keyword>
<keyword evidence="3 8" id="KW-0175">Coiled coil</keyword>
<feature type="coiled-coil region" evidence="8">
    <location>
        <begin position="1043"/>
        <end position="1077"/>
    </location>
</feature>
<dbReference type="CDD" id="cd23767">
    <property type="entry name" value="IQCD"/>
    <property type="match status" value="2"/>
</dbReference>
<accession>A0AAV1I901</accession>
<feature type="domain" description="Dilute" evidence="10">
    <location>
        <begin position="1345"/>
        <end position="1621"/>
    </location>
</feature>
<dbReference type="Gene3D" id="1.10.10.820">
    <property type="match status" value="1"/>
</dbReference>
<dbReference type="PANTHER" id="PTHR13140:SF781">
    <property type="entry name" value="MYOSIN-15"/>
    <property type="match status" value="1"/>
</dbReference>
<dbReference type="SMART" id="SM01132">
    <property type="entry name" value="DIL"/>
    <property type="match status" value="1"/>
</dbReference>
<dbReference type="GO" id="GO:0016020">
    <property type="term" value="C:membrane"/>
    <property type="evidence" value="ECO:0007669"/>
    <property type="project" value="TreeGrafter"/>
</dbReference>
<feature type="binding site" evidence="7">
    <location>
        <begin position="175"/>
        <end position="182"/>
    </location>
    <ligand>
        <name>ATP</name>
        <dbReference type="ChEBI" id="CHEBI:30616"/>
    </ligand>
</feature>
<dbReference type="SUPFAM" id="SSF52540">
    <property type="entry name" value="P-loop containing nucleoside triphosphate hydrolases"/>
    <property type="match status" value="1"/>
</dbReference>
<evidence type="ECO:0000256" key="6">
    <source>
        <dbReference type="ARBA" id="ARBA00023203"/>
    </source>
</evidence>
<dbReference type="Gene3D" id="6.20.240.20">
    <property type="match status" value="1"/>
</dbReference>
<evidence type="ECO:0000313" key="13">
    <source>
        <dbReference type="Proteomes" id="UP001314263"/>
    </source>
</evidence>
<dbReference type="Proteomes" id="UP001314263">
    <property type="component" value="Unassembled WGS sequence"/>
</dbReference>
<dbReference type="SMART" id="SM00242">
    <property type="entry name" value="MYSc"/>
    <property type="match status" value="1"/>
</dbReference>
<keyword evidence="1 7" id="KW-0547">Nucleotide-binding</keyword>
<dbReference type="Pfam" id="PF00063">
    <property type="entry name" value="Myosin_head"/>
    <property type="match status" value="1"/>
</dbReference>
<evidence type="ECO:0000256" key="1">
    <source>
        <dbReference type="ARBA" id="ARBA00022741"/>
    </source>
</evidence>
<evidence type="ECO:0000256" key="9">
    <source>
        <dbReference type="SAM" id="MobiDB-lite"/>
    </source>
</evidence>
<dbReference type="PROSITE" id="PS51456">
    <property type="entry name" value="MYOSIN_MOTOR"/>
    <property type="match status" value="1"/>
</dbReference>
<feature type="domain" description="Myosin motor" evidence="11">
    <location>
        <begin position="81"/>
        <end position="811"/>
    </location>
</feature>
<dbReference type="InterPro" id="IPR036961">
    <property type="entry name" value="Kinesin_motor_dom_sf"/>
</dbReference>
<evidence type="ECO:0000256" key="3">
    <source>
        <dbReference type="ARBA" id="ARBA00023054"/>
    </source>
</evidence>
<dbReference type="InterPro" id="IPR027417">
    <property type="entry name" value="P-loop_NTPase"/>
</dbReference>
<keyword evidence="5 7" id="KW-0505">Motor protein</keyword>
<dbReference type="Gene3D" id="1.20.120.720">
    <property type="entry name" value="Myosin VI head, motor domain, U50 subdomain"/>
    <property type="match status" value="1"/>
</dbReference>
<gene>
    <name evidence="12" type="ORF">CVIRNUC_005970</name>
</gene>
<comment type="caution">
    <text evidence="12">The sequence shown here is derived from an EMBL/GenBank/DDBJ whole genome shotgun (WGS) entry which is preliminary data.</text>
</comment>
<keyword evidence="4 7" id="KW-0518">Myosin</keyword>
<keyword evidence="6 7" id="KW-0009">Actin-binding</keyword>
<dbReference type="Pfam" id="PF00612">
    <property type="entry name" value="IQ"/>
    <property type="match status" value="3"/>
</dbReference>